<feature type="transmembrane region" description="Helical" evidence="7">
    <location>
        <begin position="407"/>
        <end position="425"/>
    </location>
</feature>
<dbReference type="PANTHER" id="PTHR43266">
    <property type="entry name" value="MACROLIDE-EFFLUX PROTEIN"/>
    <property type="match status" value="1"/>
</dbReference>
<name>B8D281_HALOH</name>
<dbReference type="RefSeq" id="WP_012635496.1">
    <property type="nucleotide sequence ID" value="NC_011899.1"/>
</dbReference>
<keyword evidence="9" id="KW-1185">Reference proteome</keyword>
<dbReference type="InterPro" id="IPR036259">
    <property type="entry name" value="MFS_trans_sf"/>
</dbReference>
<evidence type="ECO:0000313" key="8">
    <source>
        <dbReference type="EMBL" id="ACL69308.1"/>
    </source>
</evidence>
<keyword evidence="4 7" id="KW-0812">Transmembrane</keyword>
<dbReference type="Gene3D" id="1.20.1250.20">
    <property type="entry name" value="MFS general substrate transporter like domains"/>
    <property type="match status" value="1"/>
</dbReference>
<gene>
    <name evidence="8" type="ordered locus">Hore_05510</name>
</gene>
<feature type="transmembrane region" description="Helical" evidence="7">
    <location>
        <begin position="309"/>
        <end position="326"/>
    </location>
</feature>
<comment type="subcellular location">
    <subcellularLocation>
        <location evidence="1">Cell membrane</location>
        <topology evidence="1">Multi-pass membrane protein</topology>
    </subcellularLocation>
</comment>
<feature type="transmembrane region" description="Helical" evidence="7">
    <location>
        <begin position="21"/>
        <end position="47"/>
    </location>
</feature>
<dbReference type="Pfam" id="PF07690">
    <property type="entry name" value="MFS_1"/>
    <property type="match status" value="1"/>
</dbReference>
<keyword evidence="6 7" id="KW-0472">Membrane</keyword>
<dbReference type="SUPFAM" id="SSF103473">
    <property type="entry name" value="MFS general substrate transporter"/>
    <property type="match status" value="1"/>
</dbReference>
<keyword evidence="3" id="KW-1003">Cell membrane</keyword>
<dbReference type="OrthoDB" id="9775268at2"/>
<dbReference type="EMBL" id="CP001098">
    <property type="protein sequence ID" value="ACL69308.1"/>
    <property type="molecule type" value="Genomic_DNA"/>
</dbReference>
<dbReference type="KEGG" id="hor:Hore_05510"/>
<dbReference type="PANTHER" id="PTHR43266:SF9">
    <property type="entry name" value="PERMEASE, MAJOR FACILITATOR SUPERFAMILY-RELATED"/>
    <property type="match status" value="1"/>
</dbReference>
<dbReference type="CDD" id="cd06173">
    <property type="entry name" value="MFS_MefA_like"/>
    <property type="match status" value="1"/>
</dbReference>
<keyword evidence="5 7" id="KW-1133">Transmembrane helix</keyword>
<sequence length="446" mass="49799">MNTQTKTLSKEIEGYQENKNIFLYSAGKLISLLGSAIYTFAVGLYLLKITGSGLTFATNIVLYTLPMLFINPFAGVVADRINKKIVVVGSDFLNGLFLVVVYVLAGRIGLSVSLLYISTFIMTVMATFFNIAIESAKPDLVREEKLVKINSLARVIESLSYVIGPITGGVIYALFDMKVFILLNGLSFFLAAFLEFFIDYHFNKVEDNELERDKTRPEPGSDNKLWFKLKEGYQYILSRQHLLALIYIFVALNFLFNFAIIVPLPYLLNTTWSVDPVIYGVVQGGLPVGMIIGALLVKRIMEKVSYSKLLKRISYLAGLWVLMFSLPPVVFPCIPGQYFVLIYYTTLMLVGGLVVSWVDIPANVLLQKIVPGKLLGRVISVKLSIVKVIVPIALLLSGYIVNLLSPLILFLSGSVLFTMFNLWFFTSPSGQKFINVTNENLMGENE</sequence>
<feature type="transmembrane region" description="Helical" evidence="7">
    <location>
        <begin position="379"/>
        <end position="401"/>
    </location>
</feature>
<dbReference type="eggNOG" id="COG0477">
    <property type="taxonomic scope" value="Bacteria"/>
</dbReference>
<feature type="transmembrane region" description="Helical" evidence="7">
    <location>
        <begin position="181"/>
        <end position="202"/>
    </location>
</feature>
<dbReference type="GO" id="GO:0022857">
    <property type="term" value="F:transmembrane transporter activity"/>
    <property type="evidence" value="ECO:0007669"/>
    <property type="project" value="InterPro"/>
</dbReference>
<evidence type="ECO:0000256" key="7">
    <source>
        <dbReference type="SAM" id="Phobius"/>
    </source>
</evidence>
<proteinExistence type="predicted"/>
<keyword evidence="2" id="KW-0813">Transport</keyword>
<accession>B8D281</accession>
<dbReference type="STRING" id="373903.Hore_05510"/>
<evidence type="ECO:0000256" key="2">
    <source>
        <dbReference type="ARBA" id="ARBA00022448"/>
    </source>
</evidence>
<dbReference type="AlphaFoldDB" id="B8D281"/>
<feature type="transmembrane region" description="Helical" evidence="7">
    <location>
        <begin position="111"/>
        <end position="133"/>
    </location>
</feature>
<dbReference type="HOGENOM" id="CLU_034180_16_4_9"/>
<evidence type="ECO:0000256" key="3">
    <source>
        <dbReference type="ARBA" id="ARBA00022475"/>
    </source>
</evidence>
<reference evidence="8 9" key="1">
    <citation type="journal article" date="2009" name="PLoS ONE">
        <title>Genome analysis of the anaerobic thermohalophilic bacterium Halothermothrix orenii.</title>
        <authorList>
            <person name="Mavromatis K."/>
            <person name="Ivanova N."/>
            <person name="Anderson I."/>
            <person name="Lykidis A."/>
            <person name="Hooper S.D."/>
            <person name="Sun H."/>
            <person name="Kunin V."/>
            <person name="Lapidus A."/>
            <person name="Hugenholtz P."/>
            <person name="Patel B."/>
            <person name="Kyrpides N.C."/>
        </authorList>
    </citation>
    <scope>NUCLEOTIDE SEQUENCE [LARGE SCALE GENOMIC DNA]</scope>
    <source>
        <strain evidence="9">H 168 / OCM 544 / DSM 9562</strain>
    </source>
</reference>
<feature type="transmembrane region" description="Helical" evidence="7">
    <location>
        <begin position="85"/>
        <end position="105"/>
    </location>
</feature>
<feature type="transmembrane region" description="Helical" evidence="7">
    <location>
        <begin position="53"/>
        <end position="73"/>
    </location>
</feature>
<dbReference type="Proteomes" id="UP000000719">
    <property type="component" value="Chromosome"/>
</dbReference>
<dbReference type="InterPro" id="IPR011701">
    <property type="entry name" value="MFS"/>
</dbReference>
<feature type="transmembrane region" description="Helical" evidence="7">
    <location>
        <begin position="154"/>
        <end position="175"/>
    </location>
</feature>
<evidence type="ECO:0000256" key="1">
    <source>
        <dbReference type="ARBA" id="ARBA00004651"/>
    </source>
</evidence>
<protein>
    <submittedName>
        <fullName evidence="8">Major facilitator superfamily MFS_1</fullName>
    </submittedName>
</protein>
<evidence type="ECO:0000256" key="4">
    <source>
        <dbReference type="ARBA" id="ARBA00022692"/>
    </source>
</evidence>
<feature type="transmembrane region" description="Helical" evidence="7">
    <location>
        <begin position="277"/>
        <end position="297"/>
    </location>
</feature>
<evidence type="ECO:0000256" key="5">
    <source>
        <dbReference type="ARBA" id="ARBA00022989"/>
    </source>
</evidence>
<feature type="transmembrane region" description="Helical" evidence="7">
    <location>
        <begin position="242"/>
        <end position="265"/>
    </location>
</feature>
<evidence type="ECO:0000256" key="6">
    <source>
        <dbReference type="ARBA" id="ARBA00023136"/>
    </source>
</evidence>
<feature type="transmembrane region" description="Helical" evidence="7">
    <location>
        <begin position="338"/>
        <end position="358"/>
    </location>
</feature>
<organism evidence="8 9">
    <name type="scientific">Halothermothrix orenii (strain H 168 / OCM 544 / DSM 9562)</name>
    <dbReference type="NCBI Taxonomy" id="373903"/>
    <lineage>
        <taxon>Bacteria</taxon>
        <taxon>Bacillati</taxon>
        <taxon>Bacillota</taxon>
        <taxon>Clostridia</taxon>
        <taxon>Halanaerobiales</taxon>
        <taxon>Halothermotrichaceae</taxon>
        <taxon>Halothermothrix</taxon>
    </lineage>
</organism>
<dbReference type="GO" id="GO:0005886">
    <property type="term" value="C:plasma membrane"/>
    <property type="evidence" value="ECO:0007669"/>
    <property type="project" value="UniProtKB-SubCell"/>
</dbReference>
<evidence type="ECO:0000313" key="9">
    <source>
        <dbReference type="Proteomes" id="UP000000719"/>
    </source>
</evidence>